<dbReference type="InterPro" id="IPR003795">
    <property type="entry name" value="DUF192"/>
</dbReference>
<sequence>MYLDKVRGKASRFGRTASLAFTLVIATPLAACSDESRLTVNTSTGDFTFNVEVVDTPESRAQGLMYRENLADDAGMLFDFKGEQRVSFWMMNTLIPLDMIFIGADGVVRNVHVNARPQDPTSIPSDGPVQFVLEIPGGRSEEIGLEAGDTVEHTRIPATDP</sequence>
<keyword evidence="3" id="KW-1185">Reference proteome</keyword>
<protein>
    <recommendedName>
        <fullName evidence="4">DUF192 domain-containing protein</fullName>
    </recommendedName>
</protein>
<proteinExistence type="predicted"/>
<evidence type="ECO:0000256" key="1">
    <source>
        <dbReference type="SAM" id="MobiDB-lite"/>
    </source>
</evidence>
<organism evidence="2 3">
    <name type="scientific">Devosia pacifica</name>
    <dbReference type="NCBI Taxonomy" id="1335967"/>
    <lineage>
        <taxon>Bacteria</taxon>
        <taxon>Pseudomonadati</taxon>
        <taxon>Pseudomonadota</taxon>
        <taxon>Alphaproteobacteria</taxon>
        <taxon>Hyphomicrobiales</taxon>
        <taxon>Devosiaceae</taxon>
        <taxon>Devosia</taxon>
    </lineage>
</organism>
<feature type="region of interest" description="Disordered" evidence="1">
    <location>
        <begin position="142"/>
        <end position="161"/>
    </location>
</feature>
<dbReference type="AlphaFoldDB" id="A0A918RT46"/>
<comment type="caution">
    <text evidence="2">The sequence shown here is derived from an EMBL/GenBank/DDBJ whole genome shotgun (WGS) entry which is preliminary data.</text>
</comment>
<evidence type="ECO:0000313" key="2">
    <source>
        <dbReference type="EMBL" id="GHA10205.1"/>
    </source>
</evidence>
<reference evidence="2" key="2">
    <citation type="submission" date="2020-09" db="EMBL/GenBank/DDBJ databases">
        <authorList>
            <person name="Sun Q."/>
            <person name="Kim S."/>
        </authorList>
    </citation>
    <scope>NUCLEOTIDE SEQUENCE</scope>
    <source>
        <strain evidence="2">KCTC 32437</strain>
    </source>
</reference>
<dbReference type="EMBL" id="BMZE01000001">
    <property type="protein sequence ID" value="GHA10205.1"/>
    <property type="molecule type" value="Genomic_DNA"/>
</dbReference>
<name>A0A918RT46_9HYPH</name>
<evidence type="ECO:0000313" key="3">
    <source>
        <dbReference type="Proteomes" id="UP000646579"/>
    </source>
</evidence>
<gene>
    <name evidence="2" type="ORF">GCM10007989_00390</name>
</gene>
<evidence type="ECO:0008006" key="4">
    <source>
        <dbReference type="Google" id="ProtNLM"/>
    </source>
</evidence>
<dbReference type="PANTHER" id="PTHR37953:SF1">
    <property type="entry name" value="UPF0127 PROTEIN MJ1496"/>
    <property type="match status" value="1"/>
</dbReference>
<dbReference type="Proteomes" id="UP000646579">
    <property type="component" value="Unassembled WGS sequence"/>
</dbReference>
<dbReference type="Gene3D" id="2.60.120.1140">
    <property type="entry name" value="Protein of unknown function DUF192"/>
    <property type="match status" value="1"/>
</dbReference>
<dbReference type="InterPro" id="IPR038695">
    <property type="entry name" value="Saro_0823-like_sf"/>
</dbReference>
<dbReference type="RefSeq" id="WP_189422309.1">
    <property type="nucleotide sequence ID" value="NZ_BMZE01000001.1"/>
</dbReference>
<reference evidence="2" key="1">
    <citation type="journal article" date="2014" name="Int. J. Syst. Evol. Microbiol.">
        <title>Complete genome sequence of Corynebacterium casei LMG S-19264T (=DSM 44701T), isolated from a smear-ripened cheese.</title>
        <authorList>
            <consortium name="US DOE Joint Genome Institute (JGI-PGF)"/>
            <person name="Walter F."/>
            <person name="Albersmeier A."/>
            <person name="Kalinowski J."/>
            <person name="Ruckert C."/>
        </authorList>
    </citation>
    <scope>NUCLEOTIDE SEQUENCE</scope>
    <source>
        <strain evidence="2">KCTC 32437</strain>
    </source>
</reference>
<dbReference type="PANTHER" id="PTHR37953">
    <property type="entry name" value="UPF0127 PROTEIN MJ1496"/>
    <property type="match status" value="1"/>
</dbReference>
<dbReference type="Pfam" id="PF02643">
    <property type="entry name" value="DUF192"/>
    <property type="match status" value="1"/>
</dbReference>
<accession>A0A918RT46</accession>